<feature type="compositionally biased region" description="Basic and acidic residues" evidence="1">
    <location>
        <begin position="1"/>
        <end position="11"/>
    </location>
</feature>
<reference evidence="2" key="1">
    <citation type="journal article" date="2014" name="Front. Microbiol.">
        <title>High frequency of phylogenetically diverse reductive dehalogenase-homologous genes in deep subseafloor sedimentary metagenomes.</title>
        <authorList>
            <person name="Kawai M."/>
            <person name="Futagami T."/>
            <person name="Toyoda A."/>
            <person name="Takaki Y."/>
            <person name="Nishi S."/>
            <person name="Hori S."/>
            <person name="Arai W."/>
            <person name="Tsubouchi T."/>
            <person name="Morono Y."/>
            <person name="Uchiyama I."/>
            <person name="Ito T."/>
            <person name="Fujiyama A."/>
            <person name="Inagaki F."/>
            <person name="Takami H."/>
        </authorList>
    </citation>
    <scope>NUCLEOTIDE SEQUENCE</scope>
    <source>
        <strain evidence="2">Expedition CK06-06</strain>
    </source>
</reference>
<gene>
    <name evidence="2" type="ORF">S12H4_18604</name>
</gene>
<proteinExistence type="predicted"/>
<protein>
    <submittedName>
        <fullName evidence="2">Uncharacterized protein</fullName>
    </submittedName>
</protein>
<sequence>RESGGKKDSKCQKNNLRQDASGPMMAPESGSGLNTKIMCGAMIL</sequence>
<name>X1TC17_9ZZZZ</name>
<feature type="region of interest" description="Disordered" evidence="1">
    <location>
        <begin position="1"/>
        <end position="33"/>
    </location>
</feature>
<dbReference type="EMBL" id="BARW01009208">
    <property type="protein sequence ID" value="GAI77554.1"/>
    <property type="molecule type" value="Genomic_DNA"/>
</dbReference>
<dbReference type="AlphaFoldDB" id="X1TC17"/>
<feature type="non-terminal residue" evidence="2">
    <location>
        <position position="1"/>
    </location>
</feature>
<comment type="caution">
    <text evidence="2">The sequence shown here is derived from an EMBL/GenBank/DDBJ whole genome shotgun (WGS) entry which is preliminary data.</text>
</comment>
<accession>X1TC17</accession>
<organism evidence="2">
    <name type="scientific">marine sediment metagenome</name>
    <dbReference type="NCBI Taxonomy" id="412755"/>
    <lineage>
        <taxon>unclassified sequences</taxon>
        <taxon>metagenomes</taxon>
        <taxon>ecological metagenomes</taxon>
    </lineage>
</organism>
<evidence type="ECO:0000256" key="1">
    <source>
        <dbReference type="SAM" id="MobiDB-lite"/>
    </source>
</evidence>
<evidence type="ECO:0000313" key="2">
    <source>
        <dbReference type="EMBL" id="GAI77554.1"/>
    </source>
</evidence>